<evidence type="ECO:0000259" key="5">
    <source>
        <dbReference type="Pfam" id="PF00394"/>
    </source>
</evidence>
<dbReference type="PANTHER" id="PTHR11709">
    <property type="entry name" value="MULTI-COPPER OXIDASE"/>
    <property type="match status" value="1"/>
</dbReference>
<dbReference type="GO" id="GO:0009506">
    <property type="term" value="C:plasmodesma"/>
    <property type="evidence" value="ECO:0007669"/>
    <property type="project" value="TreeGrafter"/>
</dbReference>
<proteinExistence type="inferred from homology"/>
<dbReference type="Pfam" id="PF07731">
    <property type="entry name" value="Cu-oxidase_2"/>
    <property type="match status" value="1"/>
</dbReference>
<dbReference type="PROSITE" id="PS00079">
    <property type="entry name" value="MULTICOPPER_OXIDASE1"/>
    <property type="match status" value="1"/>
</dbReference>
<evidence type="ECO:0000259" key="6">
    <source>
        <dbReference type="Pfam" id="PF07731"/>
    </source>
</evidence>
<evidence type="ECO:0000256" key="1">
    <source>
        <dbReference type="ARBA" id="ARBA00010609"/>
    </source>
</evidence>
<reference evidence="8" key="1">
    <citation type="submission" date="2021-01" db="EMBL/GenBank/DDBJ databases">
        <title>Adiantum capillus-veneris genome.</title>
        <authorList>
            <person name="Fang Y."/>
            <person name="Liao Q."/>
        </authorList>
    </citation>
    <scope>NUCLEOTIDE SEQUENCE</scope>
    <source>
        <strain evidence="8">H3</strain>
        <tissue evidence="8">Leaf</tissue>
    </source>
</reference>
<evidence type="ECO:0000313" key="8">
    <source>
        <dbReference type="EMBL" id="KAI5059105.1"/>
    </source>
</evidence>
<dbReference type="Pfam" id="PF07732">
    <property type="entry name" value="Cu-oxidase_3"/>
    <property type="match status" value="1"/>
</dbReference>
<comment type="caution">
    <text evidence="8">The sequence shown here is derived from an EMBL/GenBank/DDBJ whole genome shotgun (WGS) entry which is preliminary data.</text>
</comment>
<feature type="domain" description="Plastocyanin-like" evidence="7">
    <location>
        <begin position="30"/>
        <end position="144"/>
    </location>
</feature>
<evidence type="ECO:0008006" key="10">
    <source>
        <dbReference type="Google" id="ProtNLM"/>
    </source>
</evidence>
<dbReference type="OrthoDB" id="2121828at2759"/>
<dbReference type="InterPro" id="IPR033138">
    <property type="entry name" value="Cu_oxidase_CS"/>
</dbReference>
<dbReference type="AlphaFoldDB" id="A0A9D4U0L2"/>
<evidence type="ECO:0000313" key="9">
    <source>
        <dbReference type="Proteomes" id="UP000886520"/>
    </source>
</evidence>
<dbReference type="InterPro" id="IPR045087">
    <property type="entry name" value="Cu-oxidase_fam"/>
</dbReference>
<dbReference type="InterPro" id="IPR011706">
    <property type="entry name" value="Cu-oxidase_C"/>
</dbReference>
<dbReference type="GO" id="GO:0005576">
    <property type="term" value="C:extracellular region"/>
    <property type="evidence" value="ECO:0007669"/>
    <property type="project" value="InterPro"/>
</dbReference>
<dbReference type="PANTHER" id="PTHR11709:SF394">
    <property type="entry name" value="FI03373P-RELATED"/>
    <property type="match status" value="1"/>
</dbReference>
<comment type="similarity">
    <text evidence="1">Belongs to the multicopper oxidase family.</text>
</comment>
<dbReference type="InterPro" id="IPR011707">
    <property type="entry name" value="Cu-oxidase-like_N"/>
</dbReference>
<name>A0A9D4U0L2_ADICA</name>
<keyword evidence="4" id="KW-0186">Copper</keyword>
<dbReference type="NCBIfam" id="TIGR03388">
    <property type="entry name" value="ascorbase"/>
    <property type="match status" value="1"/>
</dbReference>
<dbReference type="Gene3D" id="2.60.40.420">
    <property type="entry name" value="Cupredoxins - blue copper proteins"/>
    <property type="match status" value="3"/>
</dbReference>
<dbReference type="InterPro" id="IPR001117">
    <property type="entry name" value="Cu-oxidase_2nd"/>
</dbReference>
<evidence type="ECO:0000256" key="4">
    <source>
        <dbReference type="ARBA" id="ARBA00023008"/>
    </source>
</evidence>
<feature type="domain" description="Plastocyanin-like" evidence="5">
    <location>
        <begin position="155"/>
        <end position="321"/>
    </location>
</feature>
<accession>A0A9D4U0L2</accession>
<dbReference type="SUPFAM" id="SSF49503">
    <property type="entry name" value="Cupredoxins"/>
    <property type="match status" value="3"/>
</dbReference>
<dbReference type="Proteomes" id="UP000886520">
    <property type="component" value="Chromosome 25"/>
</dbReference>
<evidence type="ECO:0000256" key="3">
    <source>
        <dbReference type="ARBA" id="ARBA00023002"/>
    </source>
</evidence>
<sequence length="579" mass="64470">MATMFWCCASLHIVEGDIHRGNVLKLMWEVDYVLWSPDCVEKVVIGINGAFPGPTIRGHEGDTLEVHVHNLLPTESVSIHWHGIQQVDTPWADGVAFVTQCAIASGETFIYSFKLEKAGTYSYYGFNGLQRSAGLYGMLIVEGNEKDPFEYGGEFNLLVSDWWHKSAYEQTTGLLAPLPQFQWVGEPQTLLINGRGSYDCALVPKGGLTSSGDVKVCNTSNPQCASPVMPVERGKMYRLRIASVASISSLNFVVEKHKLKVVEADGNYVEPAEVDDLDIYPGQSYSVLLNSNQFPGRNYWVALNVRGRAPQTPPHLTILNYFPVPPSTPPPMAPPTGPLWNDIAYSIAQNNLYKARKGDKQTVPTIVEQQIVFLTTQNFVNGKIKWAINNISLALPSTPYLQAFIYDLDDAYVDQSSATTYDQSYNISMPPENVNATMASSFYKLHFWHTIDVVLQNANTLFPGNSMIHPWHLHGHDFWIIGQGIGKFDPEKDPSNYNLQDPPLRNTVPLFPYGWVTLRFTANNIGAWLLHCNIEPHFLMGMGVVLEEGIHWLLDEPPSSTMGCGLTKLLMTGSSTLKL</sequence>
<protein>
    <recommendedName>
        <fullName evidence="10">L-ascorbate oxidase</fullName>
    </recommendedName>
</protein>
<dbReference type="InterPro" id="IPR017760">
    <property type="entry name" value="L-ascorbate_oxidase_pln"/>
</dbReference>
<dbReference type="Pfam" id="PF00394">
    <property type="entry name" value="Cu-oxidase"/>
    <property type="match status" value="1"/>
</dbReference>
<feature type="domain" description="Plastocyanin-like" evidence="6">
    <location>
        <begin position="427"/>
        <end position="548"/>
    </location>
</feature>
<keyword evidence="3" id="KW-0560">Oxidoreductase</keyword>
<keyword evidence="2" id="KW-0479">Metal-binding</keyword>
<dbReference type="EMBL" id="JABFUD020000025">
    <property type="protein sequence ID" value="KAI5059105.1"/>
    <property type="molecule type" value="Genomic_DNA"/>
</dbReference>
<dbReference type="InterPro" id="IPR008972">
    <property type="entry name" value="Cupredoxin"/>
</dbReference>
<dbReference type="GO" id="GO:0005507">
    <property type="term" value="F:copper ion binding"/>
    <property type="evidence" value="ECO:0007669"/>
    <property type="project" value="InterPro"/>
</dbReference>
<dbReference type="GO" id="GO:0016491">
    <property type="term" value="F:oxidoreductase activity"/>
    <property type="evidence" value="ECO:0007669"/>
    <property type="project" value="UniProtKB-KW"/>
</dbReference>
<keyword evidence="9" id="KW-1185">Reference proteome</keyword>
<gene>
    <name evidence="8" type="ORF">GOP47_0025424</name>
</gene>
<evidence type="ECO:0000259" key="7">
    <source>
        <dbReference type="Pfam" id="PF07732"/>
    </source>
</evidence>
<evidence type="ECO:0000256" key="2">
    <source>
        <dbReference type="ARBA" id="ARBA00022723"/>
    </source>
</evidence>
<organism evidence="8 9">
    <name type="scientific">Adiantum capillus-veneris</name>
    <name type="common">Maidenhair fern</name>
    <dbReference type="NCBI Taxonomy" id="13818"/>
    <lineage>
        <taxon>Eukaryota</taxon>
        <taxon>Viridiplantae</taxon>
        <taxon>Streptophyta</taxon>
        <taxon>Embryophyta</taxon>
        <taxon>Tracheophyta</taxon>
        <taxon>Polypodiopsida</taxon>
        <taxon>Polypodiidae</taxon>
        <taxon>Polypodiales</taxon>
        <taxon>Pteridineae</taxon>
        <taxon>Pteridaceae</taxon>
        <taxon>Vittarioideae</taxon>
        <taxon>Adiantum</taxon>
    </lineage>
</organism>